<organism evidence="1 2">
    <name type="scientific">Stenotrophomonas phage Siara</name>
    <dbReference type="NCBI Taxonomy" id="2859658"/>
    <lineage>
        <taxon>Viruses</taxon>
        <taxon>Duplodnaviria</taxon>
        <taxon>Heunggongvirae</taxon>
        <taxon>Uroviricota</taxon>
        <taxon>Caudoviricetes</taxon>
        <taxon>Beaumontvirinae</taxon>
        <taxon>Siaravirus</taxon>
        <taxon>Siaravirus siara</taxon>
    </lineage>
</organism>
<evidence type="ECO:0000313" key="1">
    <source>
        <dbReference type="EMBL" id="QYW02098.1"/>
    </source>
</evidence>
<evidence type="ECO:0000313" key="2">
    <source>
        <dbReference type="Proteomes" id="UP000827319"/>
    </source>
</evidence>
<accession>A0AAE8BLL2</accession>
<sequence>MSDNRHNPAHPVINGDELHGDFWGMSKREFAAITILASIMSDPNVMNYTKAADLAICAADDLFDKMEAR</sequence>
<dbReference type="Proteomes" id="UP000827319">
    <property type="component" value="Segment"/>
</dbReference>
<gene>
    <name evidence="1" type="ORF">CPT_Siara_098</name>
</gene>
<reference evidence="1" key="1">
    <citation type="submission" date="2021-06" db="EMBL/GenBank/DDBJ databases">
        <title>Complete genome sequence of Stenotrophomonas maltophilia phage Siara.</title>
        <authorList>
            <person name="Marmion J."/>
            <person name="Tate N."/>
            <person name="Clark J."/>
            <person name="Le T."/>
            <person name="Liu M."/>
            <person name="Burrowes B."/>
            <person name="Gill J."/>
        </authorList>
    </citation>
    <scope>NUCLEOTIDE SEQUENCE</scope>
</reference>
<name>A0AAE8BLL2_9CAUD</name>
<keyword evidence="2" id="KW-1185">Reference proteome</keyword>
<proteinExistence type="predicted"/>
<protein>
    <submittedName>
        <fullName evidence="1">Uncharacterized protein</fullName>
    </submittedName>
</protein>
<dbReference type="EMBL" id="MZ326859">
    <property type="protein sequence ID" value="QYW02098.1"/>
    <property type="molecule type" value="Genomic_DNA"/>
</dbReference>